<feature type="compositionally biased region" description="Basic and acidic residues" evidence="1">
    <location>
        <begin position="602"/>
        <end position="618"/>
    </location>
</feature>
<organism evidence="2 3">
    <name type="scientific">Mycena alexandri</name>
    <dbReference type="NCBI Taxonomy" id="1745969"/>
    <lineage>
        <taxon>Eukaryota</taxon>
        <taxon>Fungi</taxon>
        <taxon>Dikarya</taxon>
        <taxon>Basidiomycota</taxon>
        <taxon>Agaricomycotina</taxon>
        <taxon>Agaricomycetes</taxon>
        <taxon>Agaricomycetidae</taxon>
        <taxon>Agaricales</taxon>
        <taxon>Marasmiineae</taxon>
        <taxon>Mycenaceae</taxon>
        <taxon>Mycena</taxon>
    </lineage>
</organism>
<evidence type="ECO:0000313" key="2">
    <source>
        <dbReference type="EMBL" id="KAJ7044545.1"/>
    </source>
</evidence>
<evidence type="ECO:0000256" key="1">
    <source>
        <dbReference type="SAM" id="MobiDB-lite"/>
    </source>
</evidence>
<feature type="compositionally biased region" description="Low complexity" evidence="1">
    <location>
        <begin position="84"/>
        <end position="111"/>
    </location>
</feature>
<feature type="compositionally biased region" description="Low complexity" evidence="1">
    <location>
        <begin position="212"/>
        <end position="230"/>
    </location>
</feature>
<proteinExistence type="predicted"/>
<feature type="region of interest" description="Disordered" evidence="1">
    <location>
        <begin position="23"/>
        <end position="114"/>
    </location>
</feature>
<feature type="compositionally biased region" description="Low complexity" evidence="1">
    <location>
        <begin position="258"/>
        <end position="291"/>
    </location>
</feature>
<feature type="region of interest" description="Disordered" evidence="1">
    <location>
        <begin position="145"/>
        <end position="195"/>
    </location>
</feature>
<comment type="caution">
    <text evidence="2">The sequence shown here is derived from an EMBL/GenBank/DDBJ whole genome shotgun (WGS) entry which is preliminary data.</text>
</comment>
<feature type="region of interest" description="Disordered" evidence="1">
    <location>
        <begin position="397"/>
        <end position="449"/>
    </location>
</feature>
<dbReference type="Proteomes" id="UP001218188">
    <property type="component" value="Unassembled WGS sequence"/>
</dbReference>
<evidence type="ECO:0000313" key="3">
    <source>
        <dbReference type="Proteomes" id="UP001218188"/>
    </source>
</evidence>
<protein>
    <submittedName>
        <fullName evidence="2">Uncharacterized protein</fullName>
    </submittedName>
</protein>
<reference evidence="2" key="1">
    <citation type="submission" date="2023-03" db="EMBL/GenBank/DDBJ databases">
        <title>Massive genome expansion in bonnet fungi (Mycena s.s.) driven by repeated elements and novel gene families across ecological guilds.</title>
        <authorList>
            <consortium name="Lawrence Berkeley National Laboratory"/>
            <person name="Harder C.B."/>
            <person name="Miyauchi S."/>
            <person name="Viragh M."/>
            <person name="Kuo A."/>
            <person name="Thoen E."/>
            <person name="Andreopoulos B."/>
            <person name="Lu D."/>
            <person name="Skrede I."/>
            <person name="Drula E."/>
            <person name="Henrissat B."/>
            <person name="Morin E."/>
            <person name="Kohler A."/>
            <person name="Barry K."/>
            <person name="LaButti K."/>
            <person name="Morin E."/>
            <person name="Salamov A."/>
            <person name="Lipzen A."/>
            <person name="Mereny Z."/>
            <person name="Hegedus B."/>
            <person name="Baldrian P."/>
            <person name="Stursova M."/>
            <person name="Weitz H."/>
            <person name="Taylor A."/>
            <person name="Grigoriev I.V."/>
            <person name="Nagy L.G."/>
            <person name="Martin F."/>
            <person name="Kauserud H."/>
        </authorList>
    </citation>
    <scope>NUCLEOTIDE SEQUENCE</scope>
    <source>
        <strain evidence="2">CBHHK200</strain>
    </source>
</reference>
<gene>
    <name evidence="2" type="ORF">C8F04DRAFT_590093</name>
</gene>
<feature type="region of interest" description="Disordered" evidence="1">
    <location>
        <begin position="346"/>
        <end position="374"/>
    </location>
</feature>
<keyword evidence="3" id="KW-1185">Reference proteome</keyword>
<feature type="compositionally biased region" description="Acidic residues" evidence="1">
    <location>
        <begin position="243"/>
        <end position="252"/>
    </location>
</feature>
<feature type="compositionally biased region" description="Polar residues" evidence="1">
    <location>
        <begin position="659"/>
        <end position="672"/>
    </location>
</feature>
<feature type="compositionally biased region" description="Basic and acidic residues" evidence="1">
    <location>
        <begin position="493"/>
        <end position="545"/>
    </location>
</feature>
<sequence length="819" mass="90276">MSSQNIPPQLQLSIPPTSFKRSFEQFGFDLESPSTVPHSHEPIDGTSNASGSSTSTRGQDGDENRRKRARSASSLSDPEDRSSEASSSSTLSSFSASTSADSDSLSHSSSSQTAARRHLLLDLGLGRGLGSSVALGLGMAAAELQLGSSEPPPRIPTPELLDTEDVDMPDIDLSDFSRPEEHEEEPASPAEHVRRSVDRFNAFERHISALRSSSPPVIPLPSSITSLQAPPTLPPLPLVELGLDPEDGEGEDEHEHIPSTVTTNTTTSTPPRLDLTFPPTTSLSLPGPSSPRVATEESATQFRERLDSAIDGLGGGNLHFEAPILSPTDRPDDELDRHFQRLRESLATSSTVSNASGSSSASASASASRARPSVESPLFEWAPTALDWNITLNPSRASGSEAGQVPSLSPWRAHFRPPGAAAAAGADTAPDRSRYSPPYQPPRLYPRPASLAAPLSVPATTSSLDGLDVDLVDAYLDSVRANSTNTRAWESALDRARTMRVQREREREEERERERERTRERLRERERAREREREEESERERDHPWSLDSIWETTGGVESLSSARPRPWESLTLRTRREMEDESEVELELARRRALQRQMHQPLDRDRDRQRDEQHERGQSSSSISRAARYLESGLVDPRETPTSSSTVPPRERRLRPPSDTSNPFPVSWSSRRATRPTEDGPSRPPRLHRSRSSSQTREGVSAIDWLGQMEERDDSRTHLDLFDEWLNSEHPTPRSITPGLGASSSTAPYVEREVHTRTARVPIFCGALLRKVPLRLTSGGLPEGGSPGSLCHLSLRPSQLVLRPMLAHSQSRARPWRH</sequence>
<feature type="region of interest" description="Disordered" evidence="1">
    <location>
        <begin position="595"/>
        <end position="702"/>
    </location>
</feature>
<accession>A0AAD6TG52</accession>
<feature type="compositionally biased region" description="Low complexity" evidence="1">
    <location>
        <begin position="45"/>
        <end position="58"/>
    </location>
</feature>
<feature type="region of interest" description="Disordered" evidence="1">
    <location>
        <begin position="493"/>
        <end position="569"/>
    </location>
</feature>
<feature type="region of interest" description="Disordered" evidence="1">
    <location>
        <begin position="212"/>
        <end position="334"/>
    </location>
</feature>
<dbReference type="AlphaFoldDB" id="A0AAD6TG52"/>
<feature type="compositionally biased region" description="Low complexity" evidence="1">
    <location>
        <begin position="347"/>
        <end position="374"/>
    </location>
</feature>
<name>A0AAD6TG52_9AGAR</name>
<feature type="compositionally biased region" description="Low complexity" evidence="1">
    <location>
        <begin position="417"/>
        <end position="428"/>
    </location>
</feature>
<dbReference type="EMBL" id="JARJCM010000006">
    <property type="protein sequence ID" value="KAJ7044545.1"/>
    <property type="molecule type" value="Genomic_DNA"/>
</dbReference>
<feature type="compositionally biased region" description="Acidic residues" evidence="1">
    <location>
        <begin position="161"/>
        <end position="173"/>
    </location>
</feature>